<name>A0ABY8BP29_AFICR</name>
<gene>
    <name evidence="2" type="ORF">AFIC_002232</name>
</gene>
<dbReference type="Proteomes" id="UP001213907">
    <property type="component" value="Chromosome"/>
</dbReference>
<proteinExistence type="predicted"/>
<sequence length="370" mass="41338">MTSSIACNITPLIREKSSPFVIERTDLIQRKRFRLSVSVTRLTCAAAAMMWTTYSFAERIITDMSGRDVTIADHVSRVATIGPVPVINSFVFALGEAKSLVNGLPPNLSGPRWRMQYLVDPDLAQRPVLQGGGGAPLLEELVETKPDVVFTMDRQTAERVALAHVPGIFLAWRQPEDVKAVMRLLGQIYGKPDAAEAYCNYFDTTLDKIATRLAQQPAQRPRVLYVSLKNMTQPHLIAEWWITKAGGRSVTEGERPSEALTFSREQVLAWDPQVMIVSSAAEVVEAYADPRLATVSAIRNHRVAAIPTGVHLWGNRTVEQPLTVLWAAQLIHPDLFRDWDIRDEVAAFYTTFFKTSLTKPQIEEMLGNRP</sequence>
<evidence type="ECO:0000313" key="3">
    <source>
        <dbReference type="Proteomes" id="UP001213907"/>
    </source>
</evidence>
<organism evidence="2 3">
    <name type="scientific">Afipia carboxydohydrogena</name>
    <name type="common">Pseudomonas carboxydohydrogena</name>
    <dbReference type="NCBI Taxonomy" id="290"/>
    <lineage>
        <taxon>Bacteria</taxon>
        <taxon>Pseudomonadati</taxon>
        <taxon>Pseudomonadota</taxon>
        <taxon>Alphaproteobacteria</taxon>
        <taxon>Hyphomicrobiales</taxon>
        <taxon>Nitrobacteraceae</taxon>
        <taxon>Afipia</taxon>
    </lineage>
</organism>
<dbReference type="EMBL" id="CP113162">
    <property type="protein sequence ID" value="WEF50684.1"/>
    <property type="molecule type" value="Genomic_DNA"/>
</dbReference>
<protein>
    <submittedName>
        <fullName evidence="2">ABC transporter substrate-binding protein</fullName>
    </submittedName>
</protein>
<evidence type="ECO:0000313" key="2">
    <source>
        <dbReference type="EMBL" id="WEF50684.1"/>
    </source>
</evidence>
<dbReference type="RefSeq" id="WP_275246313.1">
    <property type="nucleotide sequence ID" value="NZ_BAABDX010000001.1"/>
</dbReference>
<accession>A0ABY8BP29</accession>
<reference evidence="2 3" key="1">
    <citation type="submission" date="2022-11" db="EMBL/GenBank/DDBJ databases">
        <authorList>
            <person name="Siebert D."/>
            <person name="Busche T."/>
            <person name="Saydam E."/>
            <person name="Kalinowski J."/>
            <person name="Ruckert C."/>
            <person name="Blombach B."/>
        </authorList>
    </citation>
    <scope>NUCLEOTIDE SEQUENCE [LARGE SCALE GENOMIC DNA]</scope>
    <source>
        <strain evidence="2 3">DSM 1083</strain>
    </source>
</reference>
<dbReference type="InterPro" id="IPR002491">
    <property type="entry name" value="ABC_transptr_periplasmic_BD"/>
</dbReference>
<dbReference type="PANTHER" id="PTHR30535">
    <property type="entry name" value="VITAMIN B12-BINDING PROTEIN"/>
    <property type="match status" value="1"/>
</dbReference>
<dbReference type="PROSITE" id="PS50983">
    <property type="entry name" value="FE_B12_PBP"/>
    <property type="match status" value="1"/>
</dbReference>
<feature type="domain" description="Fe/B12 periplasmic-binding" evidence="1">
    <location>
        <begin position="79"/>
        <end position="335"/>
    </location>
</feature>
<dbReference type="PANTHER" id="PTHR30535:SF34">
    <property type="entry name" value="MOLYBDATE-BINDING PROTEIN MOLA"/>
    <property type="match status" value="1"/>
</dbReference>
<evidence type="ECO:0000259" key="1">
    <source>
        <dbReference type="PROSITE" id="PS50983"/>
    </source>
</evidence>
<keyword evidence="3" id="KW-1185">Reference proteome</keyword>
<dbReference type="InterPro" id="IPR050902">
    <property type="entry name" value="ABC_Transporter_SBP"/>
</dbReference>
<dbReference type="SUPFAM" id="SSF53807">
    <property type="entry name" value="Helical backbone' metal receptor"/>
    <property type="match status" value="1"/>
</dbReference>
<dbReference type="Gene3D" id="1.20.58.2180">
    <property type="match status" value="1"/>
</dbReference>
<dbReference type="Gene3D" id="3.40.50.1980">
    <property type="entry name" value="Nitrogenase molybdenum iron protein domain"/>
    <property type="match status" value="2"/>
</dbReference>
<dbReference type="Pfam" id="PF01497">
    <property type="entry name" value="Peripla_BP_2"/>
    <property type="match status" value="1"/>
</dbReference>